<feature type="domain" description="Tyr recombinase" evidence="3">
    <location>
        <begin position="76"/>
        <end position="259"/>
    </location>
</feature>
<dbReference type="Pfam" id="PF00589">
    <property type="entry name" value="Phage_integrase"/>
    <property type="match status" value="1"/>
</dbReference>
<protein>
    <submittedName>
        <fullName evidence="4">Site-specific integrase</fullName>
    </submittedName>
</protein>
<dbReference type="PROSITE" id="PS51898">
    <property type="entry name" value="TYR_RECOMBINASE"/>
    <property type="match status" value="1"/>
</dbReference>
<dbReference type="InterPro" id="IPR002104">
    <property type="entry name" value="Integrase_catalytic"/>
</dbReference>
<dbReference type="Gene3D" id="1.10.443.10">
    <property type="entry name" value="Intergrase catalytic core"/>
    <property type="match status" value="1"/>
</dbReference>
<evidence type="ECO:0000313" key="5">
    <source>
        <dbReference type="Proteomes" id="UP001163726"/>
    </source>
</evidence>
<dbReference type="PANTHER" id="PTHR30349">
    <property type="entry name" value="PHAGE INTEGRASE-RELATED"/>
    <property type="match status" value="1"/>
</dbReference>
<dbReference type="InterPro" id="IPR050090">
    <property type="entry name" value="Tyrosine_recombinase_XerCD"/>
</dbReference>
<evidence type="ECO:0000256" key="2">
    <source>
        <dbReference type="ARBA" id="ARBA00023172"/>
    </source>
</evidence>
<organism evidence="4 5">
    <name type="scientific">Catenovulum adriaticum</name>
    <dbReference type="NCBI Taxonomy" id="2984846"/>
    <lineage>
        <taxon>Bacteria</taxon>
        <taxon>Pseudomonadati</taxon>
        <taxon>Pseudomonadota</taxon>
        <taxon>Gammaproteobacteria</taxon>
        <taxon>Alteromonadales</taxon>
        <taxon>Alteromonadaceae</taxon>
        <taxon>Catenovulum</taxon>
    </lineage>
</organism>
<dbReference type="RefSeq" id="WP_268073806.1">
    <property type="nucleotide sequence ID" value="NZ_CP109965.1"/>
</dbReference>
<keyword evidence="5" id="KW-1185">Reference proteome</keyword>
<proteinExistence type="predicted"/>
<dbReference type="PANTHER" id="PTHR30349:SF90">
    <property type="entry name" value="TYROSINE RECOMBINASE XERD"/>
    <property type="match status" value="1"/>
</dbReference>
<dbReference type="InterPro" id="IPR013762">
    <property type="entry name" value="Integrase-like_cat_sf"/>
</dbReference>
<name>A0ABY7AJ56_9ALTE</name>
<accession>A0ABY7AJ56</accession>
<sequence length="267" mass="30371">MAELSHLNVHQLYTIDYPTACQLQQKLLDMDYSARSINRAFVALFGVVKVAVLSGLVSNKQLQKLKTIKRVKHGEHRGRILTQANISGLFEFLNSTNSIVYKRDALIFALLLGAGFRRSELCALQVEDCNLDEQTVFIRKGKGNKSRITYLPDWVMPYLYCWININSLTTGTLIYSANHNGKSRLPLDGSSIYRIIKRRLASIQVYSVTPHDLRRTYITRLLEQKVDLNTVRKMAGHADVSTTIVYDKRSEQVMKVAAKALDYSKEV</sequence>
<evidence type="ECO:0000259" key="3">
    <source>
        <dbReference type="PROSITE" id="PS51898"/>
    </source>
</evidence>
<dbReference type="SUPFAM" id="SSF56349">
    <property type="entry name" value="DNA breaking-rejoining enzymes"/>
    <property type="match status" value="1"/>
</dbReference>
<gene>
    <name evidence="4" type="ORF">OLW01_10190</name>
</gene>
<evidence type="ECO:0000313" key="4">
    <source>
        <dbReference type="EMBL" id="WAJ69539.1"/>
    </source>
</evidence>
<keyword evidence="2" id="KW-0233">DNA recombination</keyword>
<reference evidence="4" key="1">
    <citation type="submission" date="2022-10" db="EMBL/GenBank/DDBJ databases">
        <title>Catenovulum adriacola sp. nov. isolated in the Harbour of Susak.</title>
        <authorList>
            <person name="Schoch T."/>
            <person name="Reich S.J."/>
            <person name="Stoeferle S."/>
            <person name="Flaiz M."/>
            <person name="Kazda M."/>
            <person name="Riedel C.U."/>
            <person name="Duerre P."/>
        </authorList>
    </citation>
    <scope>NUCLEOTIDE SEQUENCE</scope>
    <source>
        <strain evidence="4">TS8</strain>
    </source>
</reference>
<dbReference type="EMBL" id="CP109965">
    <property type="protein sequence ID" value="WAJ69539.1"/>
    <property type="molecule type" value="Genomic_DNA"/>
</dbReference>
<keyword evidence="1" id="KW-0229">DNA integration</keyword>
<dbReference type="Proteomes" id="UP001163726">
    <property type="component" value="Chromosome"/>
</dbReference>
<evidence type="ECO:0000256" key="1">
    <source>
        <dbReference type="ARBA" id="ARBA00022908"/>
    </source>
</evidence>
<dbReference type="CDD" id="cd00397">
    <property type="entry name" value="DNA_BRE_C"/>
    <property type="match status" value="1"/>
</dbReference>
<dbReference type="InterPro" id="IPR011010">
    <property type="entry name" value="DNA_brk_join_enz"/>
</dbReference>